<reference evidence="8" key="2">
    <citation type="submission" date="2021-04" db="EMBL/GenBank/DDBJ databases">
        <authorList>
            <person name="Gilroy R."/>
        </authorList>
    </citation>
    <scope>NUCLEOTIDE SEQUENCE</scope>
    <source>
        <strain evidence="8">Gambia16-930</strain>
    </source>
</reference>
<dbReference type="EMBL" id="DXGG01000252">
    <property type="protein sequence ID" value="HIW88225.1"/>
    <property type="molecule type" value="Genomic_DNA"/>
</dbReference>
<dbReference type="Proteomes" id="UP000824267">
    <property type="component" value="Unassembled WGS sequence"/>
</dbReference>
<organism evidence="8 9">
    <name type="scientific">Candidatus Onthomorpha intestinigallinarum</name>
    <dbReference type="NCBI Taxonomy" id="2840880"/>
    <lineage>
        <taxon>Bacteria</taxon>
        <taxon>Pseudomonadati</taxon>
        <taxon>Bacteroidota</taxon>
        <taxon>Bacteroidia</taxon>
        <taxon>Bacteroidales</taxon>
        <taxon>Candidatus Onthomorpha</taxon>
    </lineage>
</organism>
<evidence type="ECO:0000256" key="2">
    <source>
        <dbReference type="ARBA" id="ARBA00023015"/>
    </source>
</evidence>
<comment type="caution">
    <text evidence="8">The sequence shown here is derived from an EMBL/GenBank/DDBJ whole genome shotgun (WGS) entry which is preliminary data.</text>
</comment>
<dbReference type="PANTHER" id="PTHR43133:SF8">
    <property type="entry name" value="RNA POLYMERASE SIGMA FACTOR HI_1459-RELATED"/>
    <property type="match status" value="1"/>
</dbReference>
<dbReference type="SUPFAM" id="SSF88659">
    <property type="entry name" value="Sigma3 and sigma4 domains of RNA polymerase sigma factors"/>
    <property type="match status" value="1"/>
</dbReference>
<reference evidence="8" key="1">
    <citation type="journal article" date="2021" name="PeerJ">
        <title>Extensive microbial diversity within the chicken gut microbiome revealed by metagenomics and culture.</title>
        <authorList>
            <person name="Gilroy R."/>
            <person name="Ravi A."/>
            <person name="Getino M."/>
            <person name="Pursley I."/>
            <person name="Horton D.L."/>
            <person name="Alikhan N.F."/>
            <person name="Baker D."/>
            <person name="Gharbi K."/>
            <person name="Hall N."/>
            <person name="Watson M."/>
            <person name="Adriaenssens E.M."/>
            <person name="Foster-Nyarko E."/>
            <person name="Jarju S."/>
            <person name="Secka A."/>
            <person name="Antonio M."/>
            <person name="Oren A."/>
            <person name="Chaudhuri R.R."/>
            <person name="La Ragione R."/>
            <person name="Hildebrand F."/>
            <person name="Pallen M.J."/>
        </authorList>
    </citation>
    <scope>NUCLEOTIDE SEQUENCE</scope>
    <source>
        <strain evidence="8">Gambia16-930</strain>
    </source>
</reference>
<dbReference type="InterPro" id="IPR036388">
    <property type="entry name" value="WH-like_DNA-bd_sf"/>
</dbReference>
<evidence type="ECO:0000256" key="1">
    <source>
        <dbReference type="ARBA" id="ARBA00010641"/>
    </source>
</evidence>
<dbReference type="NCBIfam" id="TIGR02937">
    <property type="entry name" value="sigma70-ECF"/>
    <property type="match status" value="1"/>
</dbReference>
<protein>
    <submittedName>
        <fullName evidence="8">Sigma-70 family RNA polymerase sigma factor</fullName>
    </submittedName>
</protein>
<evidence type="ECO:0000256" key="5">
    <source>
        <dbReference type="ARBA" id="ARBA00023163"/>
    </source>
</evidence>
<sequence>MKKIEERSDYELVQAYARGEREVFSTLLARHQQRVYCYIMSLVKEKSVADDIFQDTFIKVVNTLRSGTYHDEGKFIQWVMRIAHNLAVDYFRKNQKLKVVRSNDEVDVFDMVDNFEESIESNIIKDQTQKDIRFLIKQLPEEQRRVLIMRHYADMSFKEIADKTGVSINTALGRMRYALINMRKLAEENSLALSM</sequence>
<dbReference type="InterPro" id="IPR013249">
    <property type="entry name" value="RNA_pol_sigma70_r4_t2"/>
</dbReference>
<keyword evidence="4" id="KW-0238">DNA-binding</keyword>
<feature type="domain" description="RNA polymerase sigma factor 70 region 4 type 2" evidence="7">
    <location>
        <begin position="131"/>
        <end position="170"/>
    </location>
</feature>
<evidence type="ECO:0000313" key="8">
    <source>
        <dbReference type="EMBL" id="HIW88225.1"/>
    </source>
</evidence>
<dbReference type="CDD" id="cd06171">
    <property type="entry name" value="Sigma70_r4"/>
    <property type="match status" value="1"/>
</dbReference>
<keyword evidence="5" id="KW-0804">Transcription</keyword>
<feature type="domain" description="RNA polymerase sigma-70 region 2" evidence="6">
    <location>
        <begin position="27"/>
        <end position="96"/>
    </location>
</feature>
<dbReference type="Pfam" id="PF08281">
    <property type="entry name" value="Sigma70_r4_2"/>
    <property type="match status" value="1"/>
</dbReference>
<dbReference type="InterPro" id="IPR013325">
    <property type="entry name" value="RNA_pol_sigma_r2"/>
</dbReference>
<dbReference type="InterPro" id="IPR013324">
    <property type="entry name" value="RNA_pol_sigma_r3/r4-like"/>
</dbReference>
<keyword evidence="2" id="KW-0805">Transcription regulation</keyword>
<evidence type="ECO:0000259" key="6">
    <source>
        <dbReference type="Pfam" id="PF04542"/>
    </source>
</evidence>
<dbReference type="InterPro" id="IPR007627">
    <property type="entry name" value="RNA_pol_sigma70_r2"/>
</dbReference>
<evidence type="ECO:0000259" key="7">
    <source>
        <dbReference type="Pfam" id="PF08281"/>
    </source>
</evidence>
<evidence type="ECO:0000313" key="9">
    <source>
        <dbReference type="Proteomes" id="UP000824267"/>
    </source>
</evidence>
<dbReference type="AlphaFoldDB" id="A0A9D1RIU9"/>
<dbReference type="PANTHER" id="PTHR43133">
    <property type="entry name" value="RNA POLYMERASE ECF-TYPE SIGMA FACTO"/>
    <property type="match status" value="1"/>
</dbReference>
<dbReference type="SUPFAM" id="SSF88946">
    <property type="entry name" value="Sigma2 domain of RNA polymerase sigma factors"/>
    <property type="match status" value="1"/>
</dbReference>
<dbReference type="GO" id="GO:0016987">
    <property type="term" value="F:sigma factor activity"/>
    <property type="evidence" value="ECO:0007669"/>
    <property type="project" value="UniProtKB-KW"/>
</dbReference>
<evidence type="ECO:0000256" key="4">
    <source>
        <dbReference type="ARBA" id="ARBA00023125"/>
    </source>
</evidence>
<evidence type="ECO:0000256" key="3">
    <source>
        <dbReference type="ARBA" id="ARBA00023082"/>
    </source>
</evidence>
<dbReference type="Gene3D" id="1.10.1740.10">
    <property type="match status" value="1"/>
</dbReference>
<dbReference type="Gene3D" id="1.10.10.10">
    <property type="entry name" value="Winged helix-like DNA-binding domain superfamily/Winged helix DNA-binding domain"/>
    <property type="match status" value="1"/>
</dbReference>
<keyword evidence="3" id="KW-0731">Sigma factor</keyword>
<name>A0A9D1RIU9_9BACT</name>
<dbReference type="InterPro" id="IPR014284">
    <property type="entry name" value="RNA_pol_sigma-70_dom"/>
</dbReference>
<accession>A0A9D1RIU9</accession>
<dbReference type="Pfam" id="PF04542">
    <property type="entry name" value="Sigma70_r2"/>
    <property type="match status" value="1"/>
</dbReference>
<proteinExistence type="inferred from homology"/>
<dbReference type="GO" id="GO:0003677">
    <property type="term" value="F:DNA binding"/>
    <property type="evidence" value="ECO:0007669"/>
    <property type="project" value="UniProtKB-KW"/>
</dbReference>
<dbReference type="GO" id="GO:0006352">
    <property type="term" value="P:DNA-templated transcription initiation"/>
    <property type="evidence" value="ECO:0007669"/>
    <property type="project" value="InterPro"/>
</dbReference>
<comment type="similarity">
    <text evidence="1">Belongs to the sigma-70 factor family. ECF subfamily.</text>
</comment>
<gene>
    <name evidence="8" type="ORF">IAC47_08175</name>
</gene>
<dbReference type="InterPro" id="IPR039425">
    <property type="entry name" value="RNA_pol_sigma-70-like"/>
</dbReference>